<keyword evidence="2" id="KW-1185">Reference proteome</keyword>
<dbReference type="EMBL" id="JALPRX010000014">
    <property type="protein sequence ID" value="MCK8783556.1"/>
    <property type="molecule type" value="Genomic_DNA"/>
</dbReference>
<name>A0A9X1YBQ3_9PROT</name>
<dbReference type="Proteomes" id="UP001139516">
    <property type="component" value="Unassembled WGS sequence"/>
</dbReference>
<evidence type="ECO:0008006" key="3">
    <source>
        <dbReference type="Google" id="ProtNLM"/>
    </source>
</evidence>
<gene>
    <name evidence="1" type="ORF">M0638_04070</name>
</gene>
<evidence type="ECO:0000313" key="1">
    <source>
        <dbReference type="EMBL" id="MCK8783556.1"/>
    </source>
</evidence>
<dbReference type="AlphaFoldDB" id="A0A9X1YBQ3"/>
<dbReference type="Gene3D" id="3.40.50.300">
    <property type="entry name" value="P-loop containing nucleotide triphosphate hydrolases"/>
    <property type="match status" value="1"/>
</dbReference>
<evidence type="ECO:0000313" key="2">
    <source>
        <dbReference type="Proteomes" id="UP001139516"/>
    </source>
</evidence>
<comment type="caution">
    <text evidence="1">The sequence shown here is derived from an EMBL/GenBank/DDBJ whole genome shotgun (WGS) entry which is preliminary data.</text>
</comment>
<protein>
    <recommendedName>
        <fullName evidence="3">Sulfotransferase family protein</fullName>
    </recommendedName>
</protein>
<dbReference type="RefSeq" id="WP_248665681.1">
    <property type="nucleotide sequence ID" value="NZ_JALPRX010000014.1"/>
</dbReference>
<proteinExistence type="predicted"/>
<dbReference type="InterPro" id="IPR027417">
    <property type="entry name" value="P-loop_NTPase"/>
</dbReference>
<reference evidence="1" key="1">
    <citation type="submission" date="2022-04" db="EMBL/GenBank/DDBJ databases">
        <title>Roseomonas acroporae sp. nov., isolated from coral Acropora digitifera.</title>
        <authorList>
            <person name="Sun H."/>
        </authorList>
    </citation>
    <scope>NUCLEOTIDE SEQUENCE</scope>
    <source>
        <strain evidence="1">NAR14</strain>
    </source>
</reference>
<sequence length="399" mass="42992">MDYIILLQAAGPVWRHGGRANEGLSGMRRAIIHVGMSRTATTSLQGALAAHRSGLTEAGILYPDLTPRSAAAPHLSHQHLGEALDGRRPARERTELLDLLRAALRASRADTLLLSYEKLAEIPPRRGVPALLRDVLAEAGCAMEVLVTVKPQAEQLNSLYTHATQFLRERRGFAAWLAAREGARVLDYAALLEPWHAAAAGRVHAVGLRDPGADTPAVARMLEAVGLGDRVLPLLTPAELHRRKNRSPGPVAVAVSRRLAAGGGRVALGDAAREATRFVARRAREAGLDAVPFQGVTPAARRRLSERYAGSNARFARMAWQGAPWTERVAEAPERPVNEIAAQGKETGKETGEETGEAAVAALLDEVCREFGVVLRPGVPPAAWEAAWALRSAVRRWWG</sequence>
<dbReference type="SUPFAM" id="SSF52540">
    <property type="entry name" value="P-loop containing nucleoside triphosphate hydrolases"/>
    <property type="match status" value="1"/>
</dbReference>
<accession>A0A9X1YBQ3</accession>
<organism evidence="1 2">
    <name type="scientific">Roseomonas acroporae</name>
    <dbReference type="NCBI Taxonomy" id="2937791"/>
    <lineage>
        <taxon>Bacteria</taxon>
        <taxon>Pseudomonadati</taxon>
        <taxon>Pseudomonadota</taxon>
        <taxon>Alphaproteobacteria</taxon>
        <taxon>Acetobacterales</taxon>
        <taxon>Roseomonadaceae</taxon>
        <taxon>Roseomonas</taxon>
    </lineage>
</organism>